<dbReference type="InParanoid" id="A0LU15"/>
<dbReference type="InterPro" id="IPR036366">
    <property type="entry name" value="PGBDSf"/>
</dbReference>
<evidence type="ECO:0000313" key="6">
    <source>
        <dbReference type="EMBL" id="ABK52925.1"/>
    </source>
</evidence>
<dbReference type="KEGG" id="ace:Acel_1153"/>
<dbReference type="SUPFAM" id="SSF53955">
    <property type="entry name" value="Lysozyme-like"/>
    <property type="match status" value="1"/>
</dbReference>
<comment type="similarity">
    <text evidence="1">Belongs to the transglycosylase family. Rpf subfamily.</text>
</comment>
<proteinExistence type="inferred from homology"/>
<dbReference type="STRING" id="351607.Acel_1153"/>
<dbReference type="eggNOG" id="COG3409">
    <property type="taxonomic scope" value="Bacteria"/>
</dbReference>
<sequence length="266" mass="28286">MGAHRYRGPRHARPKGPRHAKPAPPSVAGRTVAATGFAVAMLTGELASAASASAVGSDVWAALRMCESSGNYHINTGNGYYGAYQFDLRTWRGLGYSGLPSDAPPAVQDEAAQRLYAQRGWQPWPACSRKLGLVDDRASRSANRPPLDPPQGVDPPQGTDTATAEVVRAAAQDTGPAVRSGPAGPAPVPRLPWNGHYLTVRDVYQVRDDVRLFQQAMVAHGYHIAVDGRYGPQSAAATTAFERAHHLHVEDPGVVGPQVWGALFGT</sequence>
<evidence type="ECO:0000259" key="5">
    <source>
        <dbReference type="Pfam" id="PF06737"/>
    </source>
</evidence>
<dbReference type="InterPro" id="IPR036365">
    <property type="entry name" value="PGBD-like_sf"/>
</dbReference>
<evidence type="ECO:0000256" key="2">
    <source>
        <dbReference type="ARBA" id="ARBA00022801"/>
    </source>
</evidence>
<feature type="region of interest" description="Disordered" evidence="3">
    <location>
        <begin position="139"/>
        <end position="160"/>
    </location>
</feature>
<dbReference type="Proteomes" id="UP000008221">
    <property type="component" value="Chromosome"/>
</dbReference>
<dbReference type="Gene3D" id="1.10.101.10">
    <property type="entry name" value="PGBD-like superfamily/PGBD"/>
    <property type="match status" value="1"/>
</dbReference>
<evidence type="ECO:0000256" key="1">
    <source>
        <dbReference type="ARBA" id="ARBA00010830"/>
    </source>
</evidence>
<dbReference type="InterPro" id="IPR010618">
    <property type="entry name" value="RPF"/>
</dbReference>
<dbReference type="AlphaFoldDB" id="A0LU15"/>
<dbReference type="InterPro" id="IPR023346">
    <property type="entry name" value="Lysozyme-like_dom_sf"/>
</dbReference>
<gene>
    <name evidence="6" type="ordered locus">Acel_1153</name>
</gene>
<evidence type="ECO:0000259" key="4">
    <source>
        <dbReference type="Pfam" id="PF01471"/>
    </source>
</evidence>
<keyword evidence="7" id="KW-1185">Reference proteome</keyword>
<feature type="domain" description="Resuscitation-promoting factor core lysozyme-like" evidence="5">
    <location>
        <begin position="58"/>
        <end position="127"/>
    </location>
</feature>
<organism evidence="6 7">
    <name type="scientific">Acidothermus cellulolyticus (strain ATCC 43068 / DSM 8971 / 11B)</name>
    <dbReference type="NCBI Taxonomy" id="351607"/>
    <lineage>
        <taxon>Bacteria</taxon>
        <taxon>Bacillati</taxon>
        <taxon>Actinomycetota</taxon>
        <taxon>Actinomycetes</taxon>
        <taxon>Acidothermales</taxon>
        <taxon>Acidothermaceae</taxon>
        <taxon>Acidothermus</taxon>
    </lineage>
</organism>
<dbReference type="CDD" id="cd13925">
    <property type="entry name" value="RPF"/>
    <property type="match status" value="1"/>
</dbReference>
<feature type="domain" description="Peptidoglycan binding-like" evidence="4">
    <location>
        <begin position="207"/>
        <end position="263"/>
    </location>
</feature>
<dbReference type="Pfam" id="PF01471">
    <property type="entry name" value="PG_binding_1"/>
    <property type="match status" value="1"/>
</dbReference>
<protein>
    <submittedName>
        <fullName evidence="6">Transglycosylase domain protein</fullName>
    </submittedName>
</protein>
<dbReference type="Gene3D" id="1.10.530.10">
    <property type="match status" value="1"/>
</dbReference>
<dbReference type="EMBL" id="CP000481">
    <property type="protein sequence ID" value="ABK52925.1"/>
    <property type="molecule type" value="Genomic_DNA"/>
</dbReference>
<keyword evidence="2" id="KW-0378">Hydrolase</keyword>
<name>A0LU15_ACIC1</name>
<evidence type="ECO:0000256" key="3">
    <source>
        <dbReference type="SAM" id="MobiDB-lite"/>
    </source>
</evidence>
<accession>A0LU15</accession>
<dbReference type="InterPro" id="IPR002477">
    <property type="entry name" value="Peptidoglycan-bd-like"/>
</dbReference>
<dbReference type="GO" id="GO:0016787">
    <property type="term" value="F:hydrolase activity"/>
    <property type="evidence" value="ECO:0007669"/>
    <property type="project" value="UniProtKB-KW"/>
</dbReference>
<dbReference type="HOGENOM" id="CLU_089927_0_0_11"/>
<reference evidence="6 7" key="1">
    <citation type="journal article" date="2009" name="Genome Res.">
        <title>Complete genome of the cellulolytic thermophile Acidothermus cellulolyticus 11B provides insights into its ecophysiological and evolutionary adaptations.</title>
        <authorList>
            <person name="Barabote R.D."/>
            <person name="Xie G."/>
            <person name="Leu D.H."/>
            <person name="Normand P."/>
            <person name="Necsulea A."/>
            <person name="Daubin V."/>
            <person name="Medigue C."/>
            <person name="Adney W.S."/>
            <person name="Xu X.C."/>
            <person name="Lapidus A."/>
            <person name="Parales R.E."/>
            <person name="Detter C."/>
            <person name="Pujic P."/>
            <person name="Bruce D."/>
            <person name="Lavire C."/>
            <person name="Challacombe J.F."/>
            <person name="Brettin T.S."/>
            <person name="Berry A.M."/>
        </authorList>
    </citation>
    <scope>NUCLEOTIDE SEQUENCE [LARGE SCALE GENOMIC DNA]</scope>
    <source>
        <strain evidence="7">ATCC 43068 / DSM 8971 / 11B</strain>
    </source>
</reference>
<dbReference type="OrthoDB" id="1404170at2"/>
<dbReference type="SUPFAM" id="SSF47090">
    <property type="entry name" value="PGBD-like"/>
    <property type="match status" value="1"/>
</dbReference>
<feature type="compositionally biased region" description="Basic residues" evidence="3">
    <location>
        <begin position="1"/>
        <end position="21"/>
    </location>
</feature>
<dbReference type="Pfam" id="PF06737">
    <property type="entry name" value="Transglycosylas"/>
    <property type="match status" value="1"/>
</dbReference>
<feature type="region of interest" description="Disordered" evidence="3">
    <location>
        <begin position="1"/>
        <end position="28"/>
    </location>
</feature>
<evidence type="ECO:0000313" key="7">
    <source>
        <dbReference type="Proteomes" id="UP000008221"/>
    </source>
</evidence>